<protein>
    <submittedName>
        <fullName evidence="3">KAP family P-loop domain-containing protein</fullName>
    </submittedName>
</protein>
<name>A0A1C4YGZ5_9ACTN</name>
<dbReference type="SUPFAM" id="SSF52540">
    <property type="entry name" value="P-loop containing nucleoside triphosphate hydrolases"/>
    <property type="match status" value="1"/>
</dbReference>
<evidence type="ECO:0000259" key="2">
    <source>
        <dbReference type="Pfam" id="PF07693"/>
    </source>
</evidence>
<feature type="domain" description="KAP NTPase" evidence="2">
    <location>
        <begin position="23"/>
        <end position="389"/>
    </location>
</feature>
<dbReference type="PANTHER" id="PTHR22674:SF6">
    <property type="entry name" value="NTPASE KAP FAMILY P-LOOP DOMAIN-CONTAINING PROTEIN 1"/>
    <property type="match status" value="1"/>
</dbReference>
<evidence type="ECO:0000313" key="4">
    <source>
        <dbReference type="Proteomes" id="UP000183585"/>
    </source>
</evidence>
<dbReference type="PANTHER" id="PTHR22674">
    <property type="entry name" value="NTPASE, KAP FAMILY P-LOOP DOMAIN-CONTAINING 1"/>
    <property type="match status" value="1"/>
</dbReference>
<dbReference type="InterPro" id="IPR011646">
    <property type="entry name" value="KAP_P-loop"/>
</dbReference>
<accession>A0A1C4YGZ5</accession>
<dbReference type="InterPro" id="IPR027417">
    <property type="entry name" value="P-loop_NTPase"/>
</dbReference>
<dbReference type="EMBL" id="FMCT01000006">
    <property type="protein sequence ID" value="SCF19940.1"/>
    <property type="molecule type" value="Genomic_DNA"/>
</dbReference>
<evidence type="ECO:0000313" key="3">
    <source>
        <dbReference type="EMBL" id="SCF19940.1"/>
    </source>
</evidence>
<evidence type="ECO:0000256" key="1">
    <source>
        <dbReference type="SAM" id="MobiDB-lite"/>
    </source>
</evidence>
<sequence length="675" mass="73416">MWADNETDEDLLGFDFVVDSLFVALTEPRLLPLTIGLLGDWGSGKSSVLKIVHAELEALRDGDELGHYVCVEFSPWQYEDYDDVKVALMAAVLDRLEREVTDTEEQERVSWLRRRLRAFRGRGRAFGRMALTTAPAALSGMAGFVDPSLASPELVQAGTSILGAAAGAGEQALQDPPNDAERGAGADPTGEVRVFKEQFATLVGNLTHVRAVVVLIDDLDRCLPESVVDTFEAVRLFLNSPKTAFVVAAHQLVVESAIDSRYPELRRADGSGIGADYLEKMLQLKVTIPALSAAEAETYMNLLLAELWLADEQFTTVRETVRQRRVQNPLGVGFNLGVAEACLGVEELPKPLVDDLMWAGHIAPALTGGLRGNPRQLKRFLNNVMLRLRSAQRRSINLNPAVIAKLLVLEEQHFGDFKKLFDWQMAATGTVEQLRLAEAHVRGSAYPADGDQPDTPADGPDRIDSDAGGANPPTVPRSRVRARRGADPDPGPRLSSEVAEWIGREHLRAWLQLEPALAGHDLRPYFTYARDKLSLGVVAARLAPRLQELLANLQSDVVATRRAAVNTVTTLEVEEREQLMSALLDAVVRNPAGLALTAAAELVARIPDVVQIVCEALMQVPVSAVPAQRVASVARNLPLDHPAVVALLDRWQGSGVSGLERAVATARRLAAQSGR</sequence>
<keyword evidence="4" id="KW-1185">Reference proteome</keyword>
<dbReference type="Pfam" id="PF07693">
    <property type="entry name" value="KAP_NTPase"/>
    <property type="match status" value="1"/>
</dbReference>
<dbReference type="AlphaFoldDB" id="A0A1C4YGZ5"/>
<organism evidence="3 4">
    <name type="scientific">Micromonospora carbonacea</name>
    <dbReference type="NCBI Taxonomy" id="47853"/>
    <lineage>
        <taxon>Bacteria</taxon>
        <taxon>Bacillati</taxon>
        <taxon>Actinomycetota</taxon>
        <taxon>Actinomycetes</taxon>
        <taxon>Micromonosporales</taxon>
        <taxon>Micromonosporaceae</taxon>
        <taxon>Micromonospora</taxon>
    </lineage>
</organism>
<dbReference type="Proteomes" id="UP000183585">
    <property type="component" value="Unassembled WGS sequence"/>
</dbReference>
<gene>
    <name evidence="3" type="ORF">GA0070563_106121</name>
</gene>
<dbReference type="Gene3D" id="3.40.50.300">
    <property type="entry name" value="P-loop containing nucleotide triphosphate hydrolases"/>
    <property type="match status" value="1"/>
</dbReference>
<feature type="region of interest" description="Disordered" evidence="1">
    <location>
        <begin position="444"/>
        <end position="494"/>
    </location>
</feature>
<proteinExistence type="predicted"/>
<reference evidence="4" key="1">
    <citation type="submission" date="2016-06" db="EMBL/GenBank/DDBJ databases">
        <authorList>
            <person name="Varghese N."/>
            <person name="Submissions Spin"/>
        </authorList>
    </citation>
    <scope>NUCLEOTIDE SEQUENCE [LARGE SCALE GENOMIC DNA]</scope>
    <source>
        <strain evidence="4">DSM 43168</strain>
    </source>
</reference>
<dbReference type="InterPro" id="IPR052754">
    <property type="entry name" value="NTPase_KAP_P-loop"/>
</dbReference>